<evidence type="ECO:0000256" key="5">
    <source>
        <dbReference type="SAM" id="SignalP"/>
    </source>
</evidence>
<feature type="signal peptide" evidence="5">
    <location>
        <begin position="1"/>
        <end position="21"/>
    </location>
</feature>
<keyword evidence="4" id="KW-0472">Membrane</keyword>
<dbReference type="RefSeq" id="XP_017784689.1">
    <property type="nucleotide sequence ID" value="XM_017929200.1"/>
</dbReference>
<organism evidence="6 7">
    <name type="scientific">Nicrophorus vespilloides</name>
    <name type="common">Boreal carrion beetle</name>
    <dbReference type="NCBI Taxonomy" id="110193"/>
    <lineage>
        <taxon>Eukaryota</taxon>
        <taxon>Metazoa</taxon>
        <taxon>Ecdysozoa</taxon>
        <taxon>Arthropoda</taxon>
        <taxon>Hexapoda</taxon>
        <taxon>Insecta</taxon>
        <taxon>Pterygota</taxon>
        <taxon>Neoptera</taxon>
        <taxon>Endopterygota</taxon>
        <taxon>Coleoptera</taxon>
        <taxon>Polyphaga</taxon>
        <taxon>Staphyliniformia</taxon>
        <taxon>Silphidae</taxon>
        <taxon>Nicrophorinae</taxon>
        <taxon>Nicrophorus</taxon>
    </lineage>
</organism>
<feature type="transmembrane region" description="Helical" evidence="4">
    <location>
        <begin position="478"/>
        <end position="498"/>
    </location>
</feature>
<keyword evidence="6" id="KW-1185">Reference proteome</keyword>
<proteinExistence type="inferred from homology"/>
<dbReference type="InterPro" id="IPR050271">
    <property type="entry name" value="UDP-glycosyltransferase"/>
</dbReference>
<keyword evidence="4" id="KW-1133">Transmembrane helix</keyword>
<keyword evidence="2" id="KW-0328">Glycosyltransferase</keyword>
<feature type="transmembrane region" description="Helical" evidence="4">
    <location>
        <begin position="853"/>
        <end position="873"/>
    </location>
</feature>
<dbReference type="PANTHER" id="PTHR48043:SF159">
    <property type="entry name" value="EG:EG0003.4 PROTEIN-RELATED"/>
    <property type="match status" value="1"/>
</dbReference>
<evidence type="ECO:0000256" key="4">
    <source>
        <dbReference type="SAM" id="Phobius"/>
    </source>
</evidence>
<evidence type="ECO:0000313" key="7">
    <source>
        <dbReference type="RefSeq" id="XP_017784689.1"/>
    </source>
</evidence>
<comment type="similarity">
    <text evidence="1">Belongs to the UDP-glycosyltransferase family.</text>
</comment>
<name>A0ABM1NCY9_NICVS</name>
<reference evidence="7" key="1">
    <citation type="submission" date="2025-08" db="UniProtKB">
        <authorList>
            <consortium name="RefSeq"/>
        </authorList>
    </citation>
    <scope>IDENTIFICATION</scope>
    <source>
        <tissue evidence="7">Whole Larva</tissue>
    </source>
</reference>
<dbReference type="Gene3D" id="3.40.50.2000">
    <property type="entry name" value="Glycogen Phosphorylase B"/>
    <property type="match status" value="3"/>
</dbReference>
<dbReference type="Proteomes" id="UP000695000">
    <property type="component" value="Unplaced"/>
</dbReference>
<evidence type="ECO:0000313" key="6">
    <source>
        <dbReference type="Proteomes" id="UP000695000"/>
    </source>
</evidence>
<evidence type="ECO:0000256" key="2">
    <source>
        <dbReference type="ARBA" id="ARBA00022676"/>
    </source>
</evidence>
<dbReference type="SUPFAM" id="SSF53756">
    <property type="entry name" value="UDP-Glycosyltransferase/glycogen phosphorylase"/>
    <property type="match status" value="2"/>
</dbReference>
<evidence type="ECO:0000256" key="3">
    <source>
        <dbReference type="ARBA" id="ARBA00022679"/>
    </source>
</evidence>
<protein>
    <submittedName>
        <fullName evidence="7">UDP-glucuronosyltransferase 2B31</fullName>
    </submittedName>
</protein>
<sequence>MLTKLLLLFAVTACFGPTVESARILGVLHVPSYSHHEPPNMLMKELARRGHQVTVIGPFEEKEKLNNYRKIQIESDIPLQADGQTLFEILRKDLLVYNQLIIDYCFAITERFFRNSKVVEFLNSDESFDLVIMEDFISPSLRGICHRFNAHCITYSSITSIAYIDHIVANPTPLSYVSEFTLAFPDHLNYQQRFLNTLHYVYSLYMYHYEVVPRHDKLMKTYLPNSPDLNEINYNNSLLLLNSHISFQYASPKMPSIVEIGGFHVKTERNPLPKDLKTFLDSSTEGVVYFSMGSVLKSKDFPEKKRDEIMKALSQIKCKVLWKFENDQMDNLPSNVKTYKWVPQQDVLAHPNVKAFITHGGLFSTIEAVYFGVPIIGIPVFGDQRANMLSCQRKGFGIALDYATINSIDLLAALEKILKNPKYMQNAKLRSSLMLDQPLKPMETAIFWIEHVLRTKGAPHLRPAGLDLPWYQYHLVDVIALLALISITCVSLIVLCVNRIAFKKKSIKSTVIQNYFAVWSPHLFDHCDIRLGISLQCAQGARILGVFVVPSYSHFYPPNELMKELARRGHEVTVIGPYEENENLVNYTKIQTTSMFPINDIFENVGFLMDVTYGLYERIFAEPKIEEFLKSKRRFDLVIIENFLSPSLHGFCHHFDAPCVVYSSLTSTCYVDPLMGNPTPLSYRKILKFDPLPLHQYKYHFHEIPRQNALTKRVFPKSPDLYDILYNNSLLLLNSHSSFSSARPKMPSIIEIGGFHVKTQRKPLPEDLKVFLDSSTEGVIYFSMGSMLQSKDFPKNKLDEIVKALSQIKCKVLWKFEDDRVENLPGNVKIYKWIPQQDVLAHKHVKAFITHGGLFSTIEAVYFGVPIIGIPVFGDQKANMLSAQNKGFGIALDYGTINSIGLLSALREILYNPKYTQNAKFRSSLMSDQPLKPMKKAIFWIEHVLRTKGAPHLRPAGLDLPWYQYHLLDVITLLTVISITCVTLIALCITKLSVKIKSIKVD</sequence>
<keyword evidence="5" id="KW-0732">Signal</keyword>
<keyword evidence="4" id="KW-0812">Transmembrane</keyword>
<dbReference type="PANTHER" id="PTHR48043">
    <property type="entry name" value="EG:EG0003.4 PROTEIN-RELATED"/>
    <property type="match status" value="1"/>
</dbReference>
<dbReference type="GeneID" id="108568237"/>
<dbReference type="InterPro" id="IPR002213">
    <property type="entry name" value="UDP_glucos_trans"/>
</dbReference>
<dbReference type="PROSITE" id="PS00375">
    <property type="entry name" value="UDPGT"/>
    <property type="match status" value="2"/>
</dbReference>
<keyword evidence="3" id="KW-0808">Transferase</keyword>
<feature type="transmembrane region" description="Helical" evidence="4">
    <location>
        <begin position="970"/>
        <end position="990"/>
    </location>
</feature>
<gene>
    <name evidence="7" type="primary">LOC108568237</name>
</gene>
<dbReference type="CDD" id="cd03784">
    <property type="entry name" value="GT1_Gtf-like"/>
    <property type="match status" value="2"/>
</dbReference>
<dbReference type="InterPro" id="IPR035595">
    <property type="entry name" value="UDP_glycos_trans_CS"/>
</dbReference>
<feature type="chain" id="PRO_5046493285" evidence="5">
    <location>
        <begin position="22"/>
        <end position="1002"/>
    </location>
</feature>
<evidence type="ECO:0000256" key="1">
    <source>
        <dbReference type="ARBA" id="ARBA00009995"/>
    </source>
</evidence>
<dbReference type="Pfam" id="PF00201">
    <property type="entry name" value="UDPGT"/>
    <property type="match status" value="2"/>
</dbReference>
<accession>A0ABM1NCY9</accession>